<protein>
    <submittedName>
        <fullName evidence="1">Uncharacterized protein</fullName>
    </submittedName>
</protein>
<accession>A0A0F9WTT8</accession>
<gene>
    <name evidence="1" type="ORF">LCGC14_0235820</name>
</gene>
<proteinExistence type="predicted"/>
<sequence length="117" mass="12998">MAVDLILKKGDTRSWQITLSDTDNTALNLVDSRTKFWLRTDEGASQRYMIRDTSGVGSDNISASDTSGIVTITITTADWVPFSDNYGIFVGEFWVSDANDKVNYTKDITVHVQEAIV</sequence>
<reference evidence="1" key="1">
    <citation type="journal article" date="2015" name="Nature">
        <title>Complex archaea that bridge the gap between prokaryotes and eukaryotes.</title>
        <authorList>
            <person name="Spang A."/>
            <person name="Saw J.H."/>
            <person name="Jorgensen S.L."/>
            <person name="Zaremba-Niedzwiedzka K."/>
            <person name="Martijn J."/>
            <person name="Lind A.E."/>
            <person name="van Eijk R."/>
            <person name="Schleper C."/>
            <person name="Guy L."/>
            <person name="Ettema T.J."/>
        </authorList>
    </citation>
    <scope>NUCLEOTIDE SEQUENCE</scope>
</reference>
<name>A0A0F9WTT8_9ZZZZ</name>
<comment type="caution">
    <text evidence="1">The sequence shown here is derived from an EMBL/GenBank/DDBJ whole genome shotgun (WGS) entry which is preliminary data.</text>
</comment>
<dbReference type="EMBL" id="LAZR01000116">
    <property type="protein sequence ID" value="KKN89736.1"/>
    <property type="molecule type" value="Genomic_DNA"/>
</dbReference>
<dbReference type="AlphaFoldDB" id="A0A0F9WTT8"/>
<evidence type="ECO:0000313" key="1">
    <source>
        <dbReference type="EMBL" id="KKN89736.1"/>
    </source>
</evidence>
<organism evidence="1">
    <name type="scientific">marine sediment metagenome</name>
    <dbReference type="NCBI Taxonomy" id="412755"/>
    <lineage>
        <taxon>unclassified sequences</taxon>
        <taxon>metagenomes</taxon>
        <taxon>ecological metagenomes</taxon>
    </lineage>
</organism>